<dbReference type="InterPro" id="IPR005546">
    <property type="entry name" value="Autotransporte_beta"/>
</dbReference>
<dbReference type="SMART" id="SM00869">
    <property type="entry name" value="Autotransporter"/>
    <property type="match status" value="1"/>
</dbReference>
<dbReference type="Pfam" id="PF03797">
    <property type="entry name" value="Autotransporter"/>
    <property type="match status" value="1"/>
</dbReference>
<keyword evidence="4" id="KW-1185">Reference proteome</keyword>
<dbReference type="NCBIfam" id="TIGR01414">
    <property type="entry name" value="autotrans_barl"/>
    <property type="match status" value="2"/>
</dbReference>
<dbReference type="AlphaFoldDB" id="A0A158EXT5"/>
<evidence type="ECO:0000313" key="3">
    <source>
        <dbReference type="EMBL" id="SAL12313.1"/>
    </source>
</evidence>
<gene>
    <name evidence="3" type="ORF">AWB65_00335</name>
</gene>
<organism evidence="3 4">
    <name type="scientific">Caballeronia humi</name>
    <dbReference type="NCBI Taxonomy" id="326474"/>
    <lineage>
        <taxon>Bacteria</taxon>
        <taxon>Pseudomonadati</taxon>
        <taxon>Pseudomonadota</taxon>
        <taxon>Betaproteobacteria</taxon>
        <taxon>Burkholderiales</taxon>
        <taxon>Burkholderiaceae</taxon>
        <taxon>Caballeronia</taxon>
    </lineage>
</organism>
<sequence length="1142" mass="112403">MNIASQVSSPVSACAREQAATCGDVDSWVLRPLVVAASLLFLASLYPAASAAATLNFSDGKAHTVSGPATYQGANAISTSGTNTSLAVDNVTATSSVQNAATVAATNSTSLSISNSRIEASGANGTGASVSASKNARSSLTVSDSVVMTTGTGLAFAPGSRPGGGAISALGYASSTDPTAASMNVNRSSVTTSGEDASALLAAGGVINGTAVRAETSGANAMGVRTATTPKAGGVIALTGDSSVTTSGTGSHGLMSDGRNSSFFVPGSLISMTDGTVTTSGDNAIGATAMGSGRIVLDNTRVQTSGVSATGASAASTSRIETTGGSIATTGDNASAMTAIDAGTTLATQGTTLATSGAQSHGISVDQNATASVNGGSIATSGAQSAGVVAKSAGTLALNDTIVTTSGAASHGAVLSRSGGLTMTSTTLTATGDNAHGISVEDQQGPGTPESVSLTGGAVRSTQGSAIRVEGASLAVQAKGDAQLSGANVLDVRTGAAGDAVAVSFSATDTVMLTGDIVSDAQSSVDVALDRTAAWTGAARNVGALSVSDDAVWNLNADSNVASASLAGGSVNFTPSSDGSFRTLNVAGGWNASASNGRNPTVTLNTTLNEGGAMSNQKTDRLLIAGDAKGSTTLNVRAQGAGAFTSTSVTPGSNEGISLVQVGGNASAQSFELQNGYVAVGPYQYHLSAFAPGASSAEQRLVAGSGDAFWDYRLNSVQVSEGGLAPEGNGSETPGNVAPPDGDVHANGGGAGDNGTNTVASAGTVGNGTDTVASAGTGGDGTDTAGIGATGGTANSGDAVANNGDAAAAAATPAPIDRAVRPDTRALLVPQAPSYLAAKTSLTHHLIDALPMLHARNGVPSIESDADAAASRGVYARTFGSNYTQHTDRSFMQYGSDFDMQSGGAQVGADVYKRKLGNGASVQFGVFGSYGSGRTSSNAVDGESRSSFDSIGGGVTATYRFSNGAYLDGVAKIDRLSDSFSTNGRDVASTRGMGYTFAAETGYARTLANNWFVDGRLALGMVNVSLADTTDADGIDVQFGSQTSAIGRADARVGREFGAGEKRVRPYVRAGLEGVSGGNTAVMLSGYRFNGSGVGNSWIAGMGIDARFGKSTTLSVDGGYRGNLGAAGAEGLEGNLTFKKAF</sequence>
<comment type="caution">
    <text evidence="3">The sequence shown here is derived from an EMBL/GenBank/DDBJ whole genome shotgun (WGS) entry which is preliminary data.</text>
</comment>
<dbReference type="Gene3D" id="2.40.128.130">
    <property type="entry name" value="Autotransporter beta-domain"/>
    <property type="match status" value="1"/>
</dbReference>
<evidence type="ECO:0000256" key="1">
    <source>
        <dbReference type="SAM" id="MobiDB-lite"/>
    </source>
</evidence>
<dbReference type="InterPro" id="IPR012332">
    <property type="entry name" value="Autotransporter_pectin_lyase_C"/>
</dbReference>
<protein>
    <submittedName>
        <fullName evidence="3">Outer membrane autotransporter</fullName>
    </submittedName>
</protein>
<dbReference type="InterPro" id="IPR011050">
    <property type="entry name" value="Pectin_lyase_fold/virulence"/>
</dbReference>
<name>A0A158EXT5_9BURK</name>
<dbReference type="InterPro" id="IPR006315">
    <property type="entry name" value="OM_autotransptr_brl_dom"/>
</dbReference>
<dbReference type="SUPFAM" id="SSF51126">
    <property type="entry name" value="Pectin lyase-like"/>
    <property type="match status" value="1"/>
</dbReference>
<accession>A0A158EXT5</accession>
<proteinExistence type="predicted"/>
<dbReference type="EMBL" id="FCNW02000001">
    <property type="protein sequence ID" value="SAL12313.1"/>
    <property type="molecule type" value="Genomic_DNA"/>
</dbReference>
<dbReference type="PROSITE" id="PS51208">
    <property type="entry name" value="AUTOTRANSPORTER"/>
    <property type="match status" value="1"/>
</dbReference>
<dbReference type="SUPFAM" id="SSF103515">
    <property type="entry name" value="Autotransporter"/>
    <property type="match status" value="1"/>
</dbReference>
<dbReference type="InterPro" id="IPR036709">
    <property type="entry name" value="Autotransporte_beta_dom_sf"/>
</dbReference>
<dbReference type="GO" id="GO:0019867">
    <property type="term" value="C:outer membrane"/>
    <property type="evidence" value="ECO:0007669"/>
    <property type="project" value="InterPro"/>
</dbReference>
<evidence type="ECO:0000259" key="2">
    <source>
        <dbReference type="PROSITE" id="PS51208"/>
    </source>
</evidence>
<dbReference type="Proteomes" id="UP000054977">
    <property type="component" value="Unassembled WGS sequence"/>
</dbReference>
<feature type="domain" description="Autotransporter" evidence="2">
    <location>
        <begin position="867"/>
        <end position="1142"/>
    </location>
</feature>
<dbReference type="Gene3D" id="2.160.20.20">
    <property type="match status" value="1"/>
</dbReference>
<evidence type="ECO:0000313" key="4">
    <source>
        <dbReference type="Proteomes" id="UP000054977"/>
    </source>
</evidence>
<reference evidence="3" key="1">
    <citation type="submission" date="2016-01" db="EMBL/GenBank/DDBJ databases">
        <authorList>
            <person name="Peeters C."/>
        </authorList>
    </citation>
    <scope>NUCLEOTIDE SEQUENCE [LARGE SCALE GENOMIC DNA]</scope>
    <source>
        <strain evidence="3">LMG 22934</strain>
    </source>
</reference>
<dbReference type="STRING" id="326474.AWB65_00335"/>
<feature type="region of interest" description="Disordered" evidence="1">
    <location>
        <begin position="721"/>
        <end position="780"/>
    </location>
</feature>